<dbReference type="Proteomes" id="UP000007597">
    <property type="component" value="Segment"/>
</dbReference>
<proteinExistence type="predicted"/>
<organism evidence="1 2">
    <name type="scientific">Synechococcus phage metaG-MbCM1</name>
    <dbReference type="NCBI Taxonomy" id="1079999"/>
    <lineage>
        <taxon>Viruses</taxon>
        <taxon>Duplodnaviria</taxon>
        <taxon>Heunggongvirae</taxon>
        <taxon>Uroviricota</taxon>
        <taxon>Caudoviricetes</taxon>
        <taxon>Pantevenvirales</taxon>
        <taxon>Kyanoviridae</taxon>
        <taxon>Galenevirus</taxon>
        <taxon>Galenevirus mbcm1</taxon>
    </lineage>
</organism>
<dbReference type="EMBL" id="JN371769">
    <property type="protein sequence ID" value="AFD02875.1"/>
    <property type="molecule type" value="Genomic_DNA"/>
</dbReference>
<keyword evidence="2" id="KW-1185">Reference proteome</keyword>
<accession>H8ZN14</accession>
<dbReference type="OrthoDB" id="7316at10239"/>
<protein>
    <submittedName>
        <fullName evidence="1">Phage tail fiber-like protein</fullName>
    </submittedName>
</protein>
<evidence type="ECO:0000313" key="1">
    <source>
        <dbReference type="EMBL" id="AFD02875.1"/>
    </source>
</evidence>
<dbReference type="KEGG" id="vg:14005299"/>
<evidence type="ECO:0000313" key="2">
    <source>
        <dbReference type="Proteomes" id="UP000007597"/>
    </source>
</evidence>
<name>H8ZN14_9CAUD</name>
<reference evidence="1 2" key="1">
    <citation type="submission" date="2011-07" db="EMBL/GenBank/DDBJ databases">
        <title>Viral Tagging: a high-throughput approach to explore virus-host interactions.</title>
        <authorList>
            <person name="Deng L."/>
            <person name="Sullivan M.B."/>
            <person name="Poulos B."/>
            <person name="Ignacio Espinoza J.C."/>
        </authorList>
    </citation>
    <scope>NUCLEOTIDE SEQUENCE [LARGE SCALE GENOMIC DNA]</scope>
</reference>
<dbReference type="RefSeq" id="YP_007001526.1">
    <property type="nucleotide sequence ID" value="NC_019443.1"/>
</dbReference>
<sequence>MSKLTVGSLGGIPASLNQITVPAGHTLQINGNVYHDGTGALRLPTGTTGQRPSSPTTGYIRYNTQDGCVEIYTGSTWLQYFGENGTSKAPFTSMANLSSNDPGSGYWYIKFDGTNTEEVYAYKDTNGKYWVMVASITDATNHGSYTGGSDHWYGNWTTTSTTGNARNAMANDFKSNHYRGWTANDVLIMQGFSTSGTPYDTSTEVGYISGCFTNRGGNMYSMFNDYISLNNHGNIGGTQISGMNFFKGSAQASDNRYRGSSAGELNPNNTWHVSPANCENYTFSMINALGCSSNGCNVEHHAWVGQTGNNYSNQNFPEPNWSGDWGINNPGSQNHMYWLFFYA</sequence>
<dbReference type="GeneID" id="14005299"/>